<keyword evidence="2" id="KW-1185">Reference proteome</keyword>
<name>A0A7R8HBJ7_LEPSM</name>
<protein>
    <submittedName>
        <fullName evidence="1">(salmon louse) hypothetical protein</fullName>
    </submittedName>
</protein>
<evidence type="ECO:0000313" key="1">
    <source>
        <dbReference type="EMBL" id="CAF2982516.1"/>
    </source>
</evidence>
<proteinExistence type="predicted"/>
<dbReference type="AlphaFoldDB" id="A0A7R8HBJ7"/>
<dbReference type="EMBL" id="HG994585">
    <property type="protein sequence ID" value="CAF2982516.1"/>
    <property type="molecule type" value="Genomic_DNA"/>
</dbReference>
<accession>A0A7R8HBJ7</accession>
<reference evidence="1" key="1">
    <citation type="submission" date="2021-02" db="EMBL/GenBank/DDBJ databases">
        <authorList>
            <person name="Bekaert M."/>
        </authorList>
    </citation>
    <scope>NUCLEOTIDE SEQUENCE</scope>
    <source>
        <strain evidence="1">IoA-00</strain>
    </source>
</reference>
<organism evidence="1 2">
    <name type="scientific">Lepeophtheirus salmonis</name>
    <name type="common">Salmon louse</name>
    <name type="synonym">Caligus salmonis</name>
    <dbReference type="NCBI Taxonomy" id="72036"/>
    <lineage>
        <taxon>Eukaryota</taxon>
        <taxon>Metazoa</taxon>
        <taxon>Ecdysozoa</taxon>
        <taxon>Arthropoda</taxon>
        <taxon>Crustacea</taxon>
        <taxon>Multicrustacea</taxon>
        <taxon>Hexanauplia</taxon>
        <taxon>Copepoda</taxon>
        <taxon>Siphonostomatoida</taxon>
        <taxon>Caligidae</taxon>
        <taxon>Lepeophtheirus</taxon>
    </lineage>
</organism>
<evidence type="ECO:0000313" key="2">
    <source>
        <dbReference type="Proteomes" id="UP000675881"/>
    </source>
</evidence>
<sequence>MIQNTVLNTTYGHCSNNSNFLDILKRETKRLVCGTSWGNDVVEGVQKGGSRCISFLTSDFPSLLQELGASFQHVVSVTSGDGNEGNCGGAATDILDVIRDFLLDFFEARGSVESILLTINFFTLIV</sequence>
<dbReference type="Proteomes" id="UP000675881">
    <property type="component" value="Chromosome 6"/>
</dbReference>
<gene>
    <name evidence="1" type="ORF">LSAA_12534</name>
</gene>